<feature type="domain" description="B30.2/SPRY" evidence="5">
    <location>
        <begin position="67"/>
        <end position="257"/>
    </location>
</feature>
<dbReference type="InterPro" id="IPR003877">
    <property type="entry name" value="SPRY_dom"/>
</dbReference>
<dbReference type="PANTHER" id="PTHR24103">
    <property type="entry name" value="E3 UBIQUITIN-PROTEIN LIGASE TRIM"/>
    <property type="match status" value="1"/>
</dbReference>
<dbReference type="InterPro" id="IPR006574">
    <property type="entry name" value="PRY"/>
</dbReference>
<dbReference type="InterPro" id="IPR003879">
    <property type="entry name" value="Butyrophylin_SPRY"/>
</dbReference>
<dbReference type="Pfam" id="PF00622">
    <property type="entry name" value="SPRY"/>
    <property type="match status" value="1"/>
</dbReference>
<evidence type="ECO:0000256" key="3">
    <source>
        <dbReference type="ARBA" id="ARBA00034460"/>
    </source>
</evidence>
<proteinExistence type="inferred from homology"/>
<dbReference type="AlphaFoldDB" id="A0A6J1VV14"/>
<dbReference type="PRINTS" id="PR01407">
    <property type="entry name" value="BUTYPHLNCDUF"/>
</dbReference>
<dbReference type="InterPro" id="IPR013320">
    <property type="entry name" value="ConA-like_dom_sf"/>
</dbReference>
<name>A0A6J1VV14_9SAUR</name>
<reference evidence="7" key="1">
    <citation type="submission" date="2025-08" db="UniProtKB">
        <authorList>
            <consortium name="RefSeq"/>
        </authorList>
    </citation>
    <scope>IDENTIFICATION</scope>
</reference>
<evidence type="ECO:0000256" key="2">
    <source>
        <dbReference type="ARBA" id="ARBA00022699"/>
    </source>
</evidence>
<evidence type="ECO:0000313" key="6">
    <source>
        <dbReference type="Proteomes" id="UP000504612"/>
    </source>
</evidence>
<dbReference type="Pfam" id="PF13765">
    <property type="entry name" value="PRY"/>
    <property type="match status" value="1"/>
</dbReference>
<dbReference type="InterPro" id="IPR050143">
    <property type="entry name" value="TRIM/RBCC"/>
</dbReference>
<comment type="function">
    <text evidence="3">Neurotoxin that produces dose-dependent hypolocomotion and hyperalgesia in mice. May directly act on the central nervous system, as it is 6500-fold more potent when administered intracerebroventricularly than intraperitoneal.</text>
</comment>
<keyword evidence="2" id="KW-0800">Toxin</keyword>
<evidence type="ECO:0000259" key="5">
    <source>
        <dbReference type="PROSITE" id="PS50188"/>
    </source>
</evidence>
<evidence type="ECO:0000256" key="1">
    <source>
        <dbReference type="ARBA" id="ARBA00009651"/>
    </source>
</evidence>
<evidence type="ECO:0000313" key="7">
    <source>
        <dbReference type="RefSeq" id="XP_026544448.1"/>
    </source>
</evidence>
<dbReference type="KEGG" id="nss:113426298"/>
<dbReference type="GeneID" id="113426298"/>
<keyword evidence="6" id="KW-1185">Reference proteome</keyword>
<dbReference type="PROSITE" id="PS50188">
    <property type="entry name" value="B302_SPRY"/>
    <property type="match status" value="1"/>
</dbReference>
<keyword evidence="4" id="KW-1133">Transmembrane helix</keyword>
<dbReference type="RefSeq" id="XP_026544448.1">
    <property type="nucleotide sequence ID" value="XM_026688663.1"/>
</dbReference>
<protein>
    <submittedName>
        <fullName evidence="7">Butyrophilin subfamily 1 member A1-like isoform X1</fullName>
    </submittedName>
</protein>
<accession>A0A6J1VV14</accession>
<dbReference type="Gene3D" id="2.60.120.920">
    <property type="match status" value="1"/>
</dbReference>
<dbReference type="SUPFAM" id="SSF49899">
    <property type="entry name" value="Concanavalin A-like lectins/glucanases"/>
    <property type="match status" value="1"/>
</dbReference>
<dbReference type="Proteomes" id="UP000504612">
    <property type="component" value="Unplaced"/>
</dbReference>
<dbReference type="InterPro" id="IPR001870">
    <property type="entry name" value="B30.2/SPRY"/>
</dbReference>
<dbReference type="FunFam" id="2.60.120.920:FF:000004">
    <property type="entry name" value="Butyrophilin subfamily 1 member A1"/>
    <property type="match status" value="1"/>
</dbReference>
<gene>
    <name evidence="7" type="primary">LOC113426298</name>
</gene>
<organism evidence="6 7">
    <name type="scientific">Notechis scutatus</name>
    <name type="common">mainland tiger snake</name>
    <dbReference type="NCBI Taxonomy" id="8663"/>
    <lineage>
        <taxon>Eukaryota</taxon>
        <taxon>Metazoa</taxon>
        <taxon>Chordata</taxon>
        <taxon>Craniata</taxon>
        <taxon>Vertebrata</taxon>
        <taxon>Euteleostomi</taxon>
        <taxon>Lepidosauria</taxon>
        <taxon>Squamata</taxon>
        <taxon>Bifurcata</taxon>
        <taxon>Unidentata</taxon>
        <taxon>Episquamata</taxon>
        <taxon>Toxicofera</taxon>
        <taxon>Serpentes</taxon>
        <taxon>Colubroidea</taxon>
        <taxon>Elapidae</taxon>
        <taxon>Hydrophiinae</taxon>
        <taxon>Notechis</taxon>
    </lineage>
</organism>
<sequence>MEDAEGYMVVEPSRHIYTDAIPNKTEVNSTGHSKCCKITLWIILGGSIALNLAFIVLLIVFQTQSVFYSLTSTNSCGWIPGTSIVSVTFDPDTAHRRIVISRDRKTATWGMEERSLPDIDKRFNPRVWVLGQNGFQSGKECWEVEIKHDGEWAVGVARESVKRKGMTDFSTKEGIWAIAEYWGKAKYVAFTEPHTPLSFGKKPRRIRVFVDYIYKEVEFFNVETKRTIFFFSNASFSGEKIYPWFRVWNGTELTLHP</sequence>
<keyword evidence="4" id="KW-0812">Transmembrane</keyword>
<feature type="transmembrane region" description="Helical" evidence="4">
    <location>
        <begin position="38"/>
        <end position="61"/>
    </location>
</feature>
<dbReference type="SMART" id="SM00449">
    <property type="entry name" value="SPRY"/>
    <property type="match status" value="1"/>
</dbReference>
<keyword evidence="2" id="KW-0528">Neurotoxin</keyword>
<keyword evidence="4" id="KW-0472">Membrane</keyword>
<comment type="similarity">
    <text evidence="1">Belongs to the ohanin/vespryn family.</text>
</comment>
<dbReference type="SMART" id="SM00589">
    <property type="entry name" value="PRY"/>
    <property type="match status" value="1"/>
</dbReference>
<evidence type="ECO:0000256" key="4">
    <source>
        <dbReference type="SAM" id="Phobius"/>
    </source>
</evidence>
<dbReference type="InterPro" id="IPR043136">
    <property type="entry name" value="B30.2/SPRY_sf"/>
</dbReference>